<accession>A0AA37TDG2</accession>
<protein>
    <submittedName>
        <fullName evidence="1">Uncharacterized protein</fullName>
    </submittedName>
</protein>
<evidence type="ECO:0000313" key="1">
    <source>
        <dbReference type="EMBL" id="GLS71751.1"/>
    </source>
</evidence>
<proteinExistence type="predicted"/>
<dbReference type="EMBL" id="BSPL01000019">
    <property type="protein sequence ID" value="GLS71751.1"/>
    <property type="molecule type" value="Genomic_DNA"/>
</dbReference>
<evidence type="ECO:0000313" key="2">
    <source>
        <dbReference type="Proteomes" id="UP001157440"/>
    </source>
</evidence>
<dbReference type="Proteomes" id="UP001157440">
    <property type="component" value="Unassembled WGS sequence"/>
</dbReference>
<dbReference type="AlphaFoldDB" id="A0AA37TDG2"/>
<reference evidence="2" key="1">
    <citation type="journal article" date="2019" name="Int. J. Syst. Evol. Microbiol.">
        <title>The Global Catalogue of Microorganisms (GCM) 10K type strain sequencing project: providing services to taxonomists for standard genome sequencing and annotation.</title>
        <authorList>
            <consortium name="The Broad Institute Genomics Platform"/>
            <consortium name="The Broad Institute Genome Sequencing Center for Infectious Disease"/>
            <person name="Wu L."/>
            <person name="Ma J."/>
        </authorList>
    </citation>
    <scope>NUCLEOTIDE SEQUENCE [LARGE SCALE GENOMIC DNA]</scope>
    <source>
        <strain evidence="2">NBRC 103632</strain>
    </source>
</reference>
<sequence length="96" mass="10794">MARTSVTSNGMGREASPVDLLALHIGKLLRHPAYRRASIVSPLLLRHLPHGSGYDWNGEAALRERLRHAALDQASLDHLLRNVQAECQRLRQPTER</sequence>
<comment type="caution">
    <text evidence="1">The sequence shown here is derived from an EMBL/GenBank/DDBJ whole genome shotgun (WGS) entry which is preliminary data.</text>
</comment>
<keyword evidence="2" id="KW-1185">Reference proteome</keyword>
<name>A0AA37TDG2_9HYPH</name>
<organism evidence="1 2">
    <name type="scientific">Methylobacterium tardum</name>
    <dbReference type="NCBI Taxonomy" id="374432"/>
    <lineage>
        <taxon>Bacteria</taxon>
        <taxon>Pseudomonadati</taxon>
        <taxon>Pseudomonadota</taxon>
        <taxon>Alphaproteobacteria</taxon>
        <taxon>Hyphomicrobiales</taxon>
        <taxon>Methylobacteriaceae</taxon>
        <taxon>Methylobacterium</taxon>
    </lineage>
</organism>
<gene>
    <name evidence="1" type="ORF">GCM10007890_37640</name>
</gene>